<dbReference type="SUPFAM" id="SSF46785">
    <property type="entry name" value="Winged helix' DNA-binding domain"/>
    <property type="match status" value="1"/>
</dbReference>
<evidence type="ECO:0000256" key="1">
    <source>
        <dbReference type="PROSITE-ProRule" id="PRU00169"/>
    </source>
</evidence>
<dbReference type="SMART" id="SM00448">
    <property type="entry name" value="REC"/>
    <property type="match status" value="1"/>
</dbReference>
<dbReference type="InterPro" id="IPR001789">
    <property type="entry name" value="Sig_transdc_resp-reg_receiver"/>
</dbReference>
<protein>
    <submittedName>
        <fullName evidence="3">Response regulator</fullName>
    </submittedName>
</protein>
<evidence type="ECO:0000313" key="4">
    <source>
        <dbReference type="Proteomes" id="UP000501387"/>
    </source>
</evidence>
<keyword evidence="4" id="KW-1185">Reference proteome</keyword>
<organism evidence="3 4">
    <name type="scientific">Leucobacter insecticola</name>
    <dbReference type="NCBI Taxonomy" id="2714934"/>
    <lineage>
        <taxon>Bacteria</taxon>
        <taxon>Bacillati</taxon>
        <taxon>Actinomycetota</taxon>
        <taxon>Actinomycetes</taxon>
        <taxon>Micrococcales</taxon>
        <taxon>Microbacteriaceae</taxon>
        <taxon>Leucobacter</taxon>
    </lineage>
</organism>
<name>A0A6G8FLG6_9MICO</name>
<dbReference type="PROSITE" id="PS50110">
    <property type="entry name" value="RESPONSE_REGULATORY"/>
    <property type="match status" value="1"/>
</dbReference>
<keyword evidence="1" id="KW-0597">Phosphoprotein</keyword>
<dbReference type="EMBL" id="CP049934">
    <property type="protein sequence ID" value="QIM17266.1"/>
    <property type="molecule type" value="Genomic_DNA"/>
</dbReference>
<dbReference type="Gene3D" id="3.40.50.2300">
    <property type="match status" value="1"/>
</dbReference>
<dbReference type="SUPFAM" id="SSF52172">
    <property type="entry name" value="CheY-like"/>
    <property type="match status" value="1"/>
</dbReference>
<dbReference type="Proteomes" id="UP000501387">
    <property type="component" value="Chromosome"/>
</dbReference>
<dbReference type="GO" id="GO:0000156">
    <property type="term" value="F:phosphorelay response regulator activity"/>
    <property type="evidence" value="ECO:0007669"/>
    <property type="project" value="TreeGrafter"/>
</dbReference>
<dbReference type="PANTHER" id="PTHR45526:SF1">
    <property type="entry name" value="TRANSCRIPTIONAL REGULATORY PROTEIN DCUR-RELATED"/>
    <property type="match status" value="1"/>
</dbReference>
<evidence type="ECO:0000313" key="3">
    <source>
        <dbReference type="EMBL" id="QIM17266.1"/>
    </source>
</evidence>
<accession>A0A6G8FLG6</accession>
<dbReference type="PANTHER" id="PTHR45526">
    <property type="entry name" value="TRANSCRIPTIONAL REGULATORY PROTEIN DPIA"/>
    <property type="match status" value="1"/>
</dbReference>
<dbReference type="Gene3D" id="1.10.10.10">
    <property type="entry name" value="Winged helix-like DNA-binding domain superfamily/Winged helix DNA-binding domain"/>
    <property type="match status" value="1"/>
</dbReference>
<gene>
    <name evidence="3" type="ORF">G7067_01825</name>
</gene>
<feature type="modified residue" description="4-aspartylphosphate" evidence="1">
    <location>
        <position position="58"/>
    </location>
</feature>
<dbReference type="InterPro" id="IPR011006">
    <property type="entry name" value="CheY-like_superfamily"/>
</dbReference>
<dbReference type="Pfam" id="PF00072">
    <property type="entry name" value="Response_reg"/>
    <property type="match status" value="1"/>
</dbReference>
<dbReference type="AlphaFoldDB" id="A0A6G8FLG6"/>
<feature type="domain" description="Response regulatory" evidence="2">
    <location>
        <begin position="7"/>
        <end position="124"/>
    </location>
</feature>
<dbReference type="InterPro" id="IPR036390">
    <property type="entry name" value="WH_DNA-bd_sf"/>
</dbReference>
<evidence type="ECO:0000259" key="2">
    <source>
        <dbReference type="PROSITE" id="PS50110"/>
    </source>
</evidence>
<dbReference type="InterPro" id="IPR036388">
    <property type="entry name" value="WH-like_DNA-bd_sf"/>
</dbReference>
<dbReference type="KEGG" id="lins:G7067_01825"/>
<dbReference type="InterPro" id="IPR051271">
    <property type="entry name" value="2C-system_Tx_regulators"/>
</dbReference>
<reference evidence="3 4" key="1">
    <citation type="submission" date="2020-03" db="EMBL/GenBank/DDBJ databases">
        <title>Leucobacter sp. nov., isolated from beetles.</title>
        <authorList>
            <person name="Hyun D.-W."/>
            <person name="Bae J.-W."/>
        </authorList>
    </citation>
    <scope>NUCLEOTIDE SEQUENCE [LARGE SCALE GENOMIC DNA]</scope>
    <source>
        <strain evidence="3 4">HDW9B</strain>
    </source>
</reference>
<sequence length="249" mass="27202">MSDSPIRVMVVDDERAVRTLHGRYLAETPGFVVAASVDTGEAAVARAAQGDIDLMLLDMQLPGISGVEVLQQLYRLMPHPPSVIVLSSARDAVTVRQALSARVVGYLVKPFTAEVLRERLREFRSSFAPMIPAERPRPLAQSEIDRMLNRGDAHTGPAVNAGSVARSWQLESDAGGLPKGLAPQTLARVLDQLDSVTPVSVLQLAEACEISRPTARRYLEYLVDRGRADVSHRYGRRGRPEVLYRLAAG</sequence>
<proteinExistence type="predicted"/>